<evidence type="ECO:0000313" key="2">
    <source>
        <dbReference type="Proteomes" id="UP000636800"/>
    </source>
</evidence>
<comment type="caution">
    <text evidence="1">The sequence shown here is derived from an EMBL/GenBank/DDBJ whole genome shotgun (WGS) entry which is preliminary data.</text>
</comment>
<organism evidence="1 2">
    <name type="scientific">Vanilla planifolia</name>
    <name type="common">Vanilla</name>
    <dbReference type="NCBI Taxonomy" id="51239"/>
    <lineage>
        <taxon>Eukaryota</taxon>
        <taxon>Viridiplantae</taxon>
        <taxon>Streptophyta</taxon>
        <taxon>Embryophyta</taxon>
        <taxon>Tracheophyta</taxon>
        <taxon>Spermatophyta</taxon>
        <taxon>Magnoliopsida</taxon>
        <taxon>Liliopsida</taxon>
        <taxon>Asparagales</taxon>
        <taxon>Orchidaceae</taxon>
        <taxon>Vanilloideae</taxon>
        <taxon>Vanilleae</taxon>
        <taxon>Vanilla</taxon>
    </lineage>
</organism>
<dbReference type="OrthoDB" id="65569at2759"/>
<reference evidence="1 2" key="1">
    <citation type="journal article" date="2020" name="Nat. Food">
        <title>A phased Vanilla planifolia genome enables genetic improvement of flavour and production.</title>
        <authorList>
            <person name="Hasing T."/>
            <person name="Tang H."/>
            <person name="Brym M."/>
            <person name="Khazi F."/>
            <person name="Huang T."/>
            <person name="Chambers A.H."/>
        </authorList>
    </citation>
    <scope>NUCLEOTIDE SEQUENCE [LARGE SCALE GENOMIC DNA]</scope>
    <source>
        <tissue evidence="1">Leaf</tissue>
    </source>
</reference>
<sequence>MRKFLDELFHDIAGINGGARKVKKKRSIEEEKVRLNSIPHDLIVELTAVLGAAGVARKDGWSDVRRRFCCRVCRWNSPQAEIETISPCFKTTLEQPGAMHLESLDLHPLQEELCLPSASC</sequence>
<dbReference type="EMBL" id="JADCNL010000001">
    <property type="protein sequence ID" value="KAG0498037.1"/>
    <property type="molecule type" value="Genomic_DNA"/>
</dbReference>
<dbReference type="AlphaFoldDB" id="A0A835VGJ5"/>
<dbReference type="Proteomes" id="UP000636800">
    <property type="component" value="Chromosome 1"/>
</dbReference>
<accession>A0A835VGJ5</accession>
<gene>
    <name evidence="1" type="ORF">HPP92_002728</name>
</gene>
<keyword evidence="2" id="KW-1185">Reference proteome</keyword>
<protein>
    <submittedName>
        <fullName evidence="1">Uncharacterized protein</fullName>
    </submittedName>
</protein>
<proteinExistence type="predicted"/>
<evidence type="ECO:0000313" key="1">
    <source>
        <dbReference type="EMBL" id="KAG0498037.1"/>
    </source>
</evidence>
<name>A0A835VGJ5_VANPL</name>